<dbReference type="PROSITE" id="PS51375">
    <property type="entry name" value="PPR"/>
    <property type="match status" value="2"/>
</dbReference>
<evidence type="ECO:0000313" key="4">
    <source>
        <dbReference type="RefSeq" id="XP_060674714.1"/>
    </source>
</evidence>
<name>A0ABM4ADA2_ZIZJJ</name>
<evidence type="ECO:0000313" key="3">
    <source>
        <dbReference type="Proteomes" id="UP001652623"/>
    </source>
</evidence>
<protein>
    <submittedName>
        <fullName evidence="4">Pentatricopeptide repeat-containing protein At1g11290, chloroplastic</fullName>
    </submittedName>
</protein>
<sequence length="451" mass="50406">MRNFNISIIALLESHHKSRRNILQILSSAIVSGHFSGDPFVSSKLLLHSHSDADDDDDDEATFAFSKALFLSHTEPKYLRLEFHIQGLFSELFTSRIALSYNLMRRRDSPLFPDSYSFPFLLKACGRCLFPQKGQELHCLSFKLGFELDVFVQNGLISMYSLCGLMEEARRVFNLLPVFVRDVVSWNSVLSGYLQCERNEDSLKVFVEMMEDGSVWPAQVTFVGVLTACARIGFLDLGWKIHGLVLGSGLELNVFLGSSLIDMYAKCGKMEDARKVFNGISDRNVVCWISMIVGYAQSDSFKEAIELFREMQLRGVEADAATVGNVVLACGNLGALSHGRWVHSYSERWGSLMSLSVKTSLIDMHSKCGDIERALQIFHELSNIDVISWTAVVTGLTLNGESRRALHLFSQMAMSRDVMPNEVTFLGVLSACSHGGFVELGFVYFNAMSQS</sequence>
<dbReference type="NCBIfam" id="TIGR00756">
    <property type="entry name" value="PPR"/>
    <property type="match status" value="4"/>
</dbReference>
<dbReference type="PANTHER" id="PTHR47926">
    <property type="entry name" value="PENTATRICOPEPTIDE REPEAT-CONTAINING PROTEIN"/>
    <property type="match status" value="1"/>
</dbReference>
<dbReference type="Pfam" id="PF13041">
    <property type="entry name" value="PPR_2"/>
    <property type="match status" value="1"/>
</dbReference>
<dbReference type="Gene3D" id="1.25.40.10">
    <property type="entry name" value="Tetratricopeptide repeat domain"/>
    <property type="match status" value="3"/>
</dbReference>
<dbReference type="Pfam" id="PF01535">
    <property type="entry name" value="PPR"/>
    <property type="match status" value="4"/>
</dbReference>
<dbReference type="PANTHER" id="PTHR47926:SF455">
    <property type="entry name" value="PENTACOTRIPEPTIDE-REPEAT REGION OF PRORP DOMAIN-CONTAINING PROTEIN"/>
    <property type="match status" value="1"/>
</dbReference>
<dbReference type="InterPro" id="IPR046960">
    <property type="entry name" value="PPR_At4g14850-like_plant"/>
</dbReference>
<dbReference type="Proteomes" id="UP001652623">
    <property type="component" value="Chromosome 7"/>
</dbReference>
<dbReference type="InterPro" id="IPR002885">
    <property type="entry name" value="PPR_rpt"/>
</dbReference>
<feature type="repeat" description="PPR" evidence="2">
    <location>
        <begin position="182"/>
        <end position="216"/>
    </location>
</feature>
<dbReference type="RefSeq" id="XP_060674714.1">
    <property type="nucleotide sequence ID" value="XM_060818731.1"/>
</dbReference>
<organism evidence="3 4">
    <name type="scientific">Ziziphus jujuba</name>
    <name type="common">Chinese jujube</name>
    <name type="synonym">Ziziphus sativa</name>
    <dbReference type="NCBI Taxonomy" id="326968"/>
    <lineage>
        <taxon>Eukaryota</taxon>
        <taxon>Viridiplantae</taxon>
        <taxon>Streptophyta</taxon>
        <taxon>Embryophyta</taxon>
        <taxon>Tracheophyta</taxon>
        <taxon>Spermatophyta</taxon>
        <taxon>Magnoliopsida</taxon>
        <taxon>eudicotyledons</taxon>
        <taxon>Gunneridae</taxon>
        <taxon>Pentapetalae</taxon>
        <taxon>rosids</taxon>
        <taxon>fabids</taxon>
        <taxon>Rosales</taxon>
        <taxon>Rhamnaceae</taxon>
        <taxon>Paliureae</taxon>
        <taxon>Ziziphus</taxon>
    </lineage>
</organism>
<evidence type="ECO:0000256" key="2">
    <source>
        <dbReference type="PROSITE-ProRule" id="PRU00708"/>
    </source>
</evidence>
<keyword evidence="1" id="KW-0677">Repeat</keyword>
<proteinExistence type="predicted"/>
<accession>A0ABM4ADA2</accession>
<dbReference type="InterPro" id="IPR011990">
    <property type="entry name" value="TPR-like_helical_dom_sf"/>
</dbReference>
<evidence type="ECO:0000256" key="1">
    <source>
        <dbReference type="ARBA" id="ARBA00022737"/>
    </source>
</evidence>
<gene>
    <name evidence="4" type="primary">LOC125419835</name>
</gene>
<feature type="repeat" description="PPR" evidence="2">
    <location>
        <begin position="284"/>
        <end position="318"/>
    </location>
</feature>
<dbReference type="GeneID" id="125419835"/>
<reference evidence="4" key="1">
    <citation type="submission" date="2025-08" db="UniProtKB">
        <authorList>
            <consortium name="RefSeq"/>
        </authorList>
    </citation>
    <scope>IDENTIFICATION</scope>
    <source>
        <tissue evidence="4">Seedling</tissue>
    </source>
</reference>
<keyword evidence="3" id="KW-1185">Reference proteome</keyword>